<gene>
    <name evidence="1" type="ORF">ACFSFX_01230</name>
</gene>
<keyword evidence="2" id="KW-1185">Reference proteome</keyword>
<evidence type="ECO:0000313" key="2">
    <source>
        <dbReference type="Proteomes" id="UP001597307"/>
    </source>
</evidence>
<reference evidence="2" key="1">
    <citation type="journal article" date="2019" name="Int. J. Syst. Evol. Microbiol.">
        <title>The Global Catalogue of Microorganisms (GCM) 10K type strain sequencing project: providing services to taxonomists for standard genome sequencing and annotation.</title>
        <authorList>
            <consortium name="The Broad Institute Genomics Platform"/>
            <consortium name="The Broad Institute Genome Sequencing Center for Infectious Disease"/>
            <person name="Wu L."/>
            <person name="Ma J."/>
        </authorList>
    </citation>
    <scope>NUCLEOTIDE SEQUENCE [LARGE SCALE GENOMIC DNA]</scope>
    <source>
        <strain evidence="2">JCM 11496</strain>
    </source>
</reference>
<name>A0ABW4Q3A7_9MICC</name>
<dbReference type="RefSeq" id="WP_343877247.1">
    <property type="nucleotide sequence ID" value="NZ_BAAAIJ010000003.1"/>
</dbReference>
<dbReference type="EMBL" id="JBHUGA010000003">
    <property type="protein sequence ID" value="MFD1845217.1"/>
    <property type="molecule type" value="Genomic_DNA"/>
</dbReference>
<organism evidence="1 2">
    <name type="scientific">Arthrobacter flavus</name>
    <dbReference type="NCBI Taxonomy" id="95172"/>
    <lineage>
        <taxon>Bacteria</taxon>
        <taxon>Bacillati</taxon>
        <taxon>Actinomycetota</taxon>
        <taxon>Actinomycetes</taxon>
        <taxon>Micrococcales</taxon>
        <taxon>Micrococcaceae</taxon>
        <taxon>Arthrobacter</taxon>
    </lineage>
</organism>
<comment type="caution">
    <text evidence="1">The sequence shown here is derived from an EMBL/GenBank/DDBJ whole genome shotgun (WGS) entry which is preliminary data.</text>
</comment>
<protein>
    <recommendedName>
        <fullName evidence="3">STAS domain-containing protein</fullName>
    </recommendedName>
</protein>
<evidence type="ECO:0000313" key="1">
    <source>
        <dbReference type="EMBL" id="MFD1845217.1"/>
    </source>
</evidence>
<sequence>MEHKLRVIIKLNIDHASATVQITGCLTPRGCQALLPLIIRTQGLSRSLAVQVDLSHARHIDAEALHSLEAYSITGTVAADPHLRITSPAHLPTCPALKHSLNVL</sequence>
<accession>A0ABW4Q3A7</accession>
<proteinExistence type="predicted"/>
<dbReference type="Proteomes" id="UP001597307">
    <property type="component" value="Unassembled WGS sequence"/>
</dbReference>
<evidence type="ECO:0008006" key="3">
    <source>
        <dbReference type="Google" id="ProtNLM"/>
    </source>
</evidence>